<accession>A0ABR7JRD9</accession>
<sequence length="302" mass="32655">MIKKLDEMEKHLKLGERAILSVAAAHNEEVLISIKEAVNRGVIQPILVGNIDKIKSISKSINLDLENIELIQEDDIVKCAEIAVRLVHDNKADFIMKGLLDTSILLKAVLNKEYGLKKEGLLSHVMIHEVESYHKLLLISDGGMNISPNYEQKEGIIKNAILAAKSLGIEEIKVACIAAVEKINPKMQATIDAHKLQEACENGLFGKNVIVEGPLAFDLAVSSHASEVKGLKSIVSGDVDIIITPTIEVGNALGKSLTYMTKSKSAGVIMGASVPIVLTSRADSSESKLYSIIYGALISKNI</sequence>
<proteinExistence type="inferred from homology"/>
<evidence type="ECO:0000256" key="3">
    <source>
        <dbReference type="ARBA" id="ARBA00023315"/>
    </source>
</evidence>
<dbReference type="PANTHER" id="PTHR43356:SF2">
    <property type="entry name" value="PHOSPHATE ACETYLTRANSFERASE"/>
    <property type="match status" value="1"/>
</dbReference>
<dbReference type="InterPro" id="IPR002505">
    <property type="entry name" value="PTA_PTB"/>
</dbReference>
<dbReference type="PIRSF" id="PIRSF000428">
    <property type="entry name" value="P_Ac_trans"/>
    <property type="match status" value="1"/>
</dbReference>
<dbReference type="PANTHER" id="PTHR43356">
    <property type="entry name" value="PHOSPHATE ACETYLTRANSFERASE"/>
    <property type="match status" value="1"/>
</dbReference>
<name>A0ABR7JRD9_9FIRM</name>
<dbReference type="Proteomes" id="UP000609849">
    <property type="component" value="Unassembled WGS sequence"/>
</dbReference>
<comment type="similarity">
    <text evidence="1">Belongs to the phosphate acetyltransferase and butyryltransferase family.</text>
</comment>
<dbReference type="Gene3D" id="3.40.718.10">
    <property type="entry name" value="Isopropylmalate Dehydrogenase"/>
    <property type="match status" value="1"/>
</dbReference>
<keyword evidence="6" id="KW-1185">Reference proteome</keyword>
<evidence type="ECO:0000256" key="1">
    <source>
        <dbReference type="ARBA" id="ARBA00005656"/>
    </source>
</evidence>
<gene>
    <name evidence="5" type="ORF">H8923_11925</name>
</gene>
<dbReference type="RefSeq" id="WP_153971909.1">
    <property type="nucleotide sequence ID" value="NZ_JACRWE010000005.1"/>
</dbReference>
<keyword evidence="3" id="KW-0012">Acyltransferase</keyword>
<comment type="caution">
    <text evidence="5">The sequence shown here is derived from an EMBL/GenBank/DDBJ whole genome shotgun (WGS) entry which is preliminary data.</text>
</comment>
<dbReference type="EMBL" id="JACRWE010000005">
    <property type="protein sequence ID" value="MBC5997474.1"/>
    <property type="molecule type" value="Genomic_DNA"/>
</dbReference>
<dbReference type="Pfam" id="PF01515">
    <property type="entry name" value="PTA_PTB"/>
    <property type="match status" value="1"/>
</dbReference>
<keyword evidence="2" id="KW-0808">Transferase</keyword>
<evidence type="ECO:0000313" key="6">
    <source>
        <dbReference type="Proteomes" id="UP000609849"/>
    </source>
</evidence>
<protein>
    <submittedName>
        <fullName evidence="5">Phosphate butyryltransferase</fullName>
    </submittedName>
</protein>
<organism evidence="5 6">
    <name type="scientific">Romboutsia faecis</name>
    <dbReference type="NCBI Taxonomy" id="2764597"/>
    <lineage>
        <taxon>Bacteria</taxon>
        <taxon>Bacillati</taxon>
        <taxon>Bacillota</taxon>
        <taxon>Clostridia</taxon>
        <taxon>Peptostreptococcales</taxon>
        <taxon>Peptostreptococcaceae</taxon>
        <taxon>Romboutsia</taxon>
    </lineage>
</organism>
<reference evidence="5 6" key="1">
    <citation type="submission" date="2020-08" db="EMBL/GenBank/DDBJ databases">
        <authorList>
            <person name="Liu C."/>
            <person name="Sun Q."/>
        </authorList>
    </citation>
    <scope>NUCLEOTIDE SEQUENCE [LARGE SCALE GENOMIC DNA]</scope>
    <source>
        <strain evidence="5 6">NSJ-18</strain>
    </source>
</reference>
<evidence type="ECO:0000256" key="2">
    <source>
        <dbReference type="ARBA" id="ARBA00022679"/>
    </source>
</evidence>
<evidence type="ECO:0000259" key="4">
    <source>
        <dbReference type="Pfam" id="PF01515"/>
    </source>
</evidence>
<evidence type="ECO:0000313" key="5">
    <source>
        <dbReference type="EMBL" id="MBC5997474.1"/>
    </source>
</evidence>
<dbReference type="InterPro" id="IPR050500">
    <property type="entry name" value="Phos_Acetyltrans/Butyryltrans"/>
</dbReference>
<dbReference type="InterPro" id="IPR012147">
    <property type="entry name" value="P_Ac_Bu_trans"/>
</dbReference>
<feature type="domain" description="Phosphate acetyl/butaryl transferase" evidence="4">
    <location>
        <begin position="80"/>
        <end position="294"/>
    </location>
</feature>
<dbReference type="SUPFAM" id="SSF53659">
    <property type="entry name" value="Isocitrate/Isopropylmalate dehydrogenase-like"/>
    <property type="match status" value="1"/>
</dbReference>